<dbReference type="Pfam" id="PF00593">
    <property type="entry name" value="TonB_dep_Rec_b-barrel"/>
    <property type="match status" value="1"/>
</dbReference>
<evidence type="ECO:0000256" key="2">
    <source>
        <dbReference type="ARBA" id="ARBA00009810"/>
    </source>
</evidence>
<dbReference type="InterPro" id="IPR039426">
    <property type="entry name" value="TonB-dep_rcpt-like"/>
</dbReference>
<keyword evidence="7 10" id="KW-0472">Membrane</keyword>
<dbReference type="InterPro" id="IPR000531">
    <property type="entry name" value="Beta-barrel_TonB"/>
</dbReference>
<keyword evidence="8 14" id="KW-0675">Receptor</keyword>
<evidence type="ECO:0000259" key="13">
    <source>
        <dbReference type="Pfam" id="PF07715"/>
    </source>
</evidence>
<keyword evidence="5 10" id="KW-0812">Transmembrane</keyword>
<dbReference type="InterPro" id="IPR037066">
    <property type="entry name" value="Plug_dom_sf"/>
</dbReference>
<keyword evidence="3 10" id="KW-0813">Transport</keyword>
<dbReference type="Gene3D" id="2.40.170.20">
    <property type="entry name" value="TonB-dependent receptor, beta-barrel domain"/>
    <property type="match status" value="1"/>
</dbReference>
<organism evidence="14 15">
    <name type="scientific">Roseateles rivi</name>
    <dbReference type="NCBI Taxonomy" id="3299028"/>
    <lineage>
        <taxon>Bacteria</taxon>
        <taxon>Pseudomonadati</taxon>
        <taxon>Pseudomonadota</taxon>
        <taxon>Betaproteobacteria</taxon>
        <taxon>Burkholderiales</taxon>
        <taxon>Sphaerotilaceae</taxon>
        <taxon>Roseateles</taxon>
    </lineage>
</organism>
<proteinExistence type="inferred from homology"/>
<dbReference type="Proteomes" id="UP001606099">
    <property type="component" value="Unassembled WGS sequence"/>
</dbReference>
<protein>
    <submittedName>
        <fullName evidence="14">TonB-dependent receptor plug domain-containing protein</fullName>
    </submittedName>
</protein>
<dbReference type="Gene3D" id="2.170.130.10">
    <property type="entry name" value="TonB-dependent receptor, plug domain"/>
    <property type="match status" value="1"/>
</dbReference>
<evidence type="ECO:0000256" key="5">
    <source>
        <dbReference type="ARBA" id="ARBA00022692"/>
    </source>
</evidence>
<dbReference type="InterPro" id="IPR012910">
    <property type="entry name" value="Plug_dom"/>
</dbReference>
<dbReference type="PANTHER" id="PTHR47234:SF2">
    <property type="entry name" value="TONB-DEPENDENT RECEPTOR"/>
    <property type="match status" value="1"/>
</dbReference>
<dbReference type="PROSITE" id="PS52016">
    <property type="entry name" value="TONB_DEPENDENT_REC_3"/>
    <property type="match status" value="1"/>
</dbReference>
<evidence type="ECO:0000256" key="8">
    <source>
        <dbReference type="ARBA" id="ARBA00023170"/>
    </source>
</evidence>
<evidence type="ECO:0000259" key="12">
    <source>
        <dbReference type="Pfam" id="PF00593"/>
    </source>
</evidence>
<keyword evidence="4 10" id="KW-1134">Transmembrane beta strand</keyword>
<dbReference type="RefSeq" id="WP_394461370.1">
    <property type="nucleotide sequence ID" value="NZ_JBIGHZ010000004.1"/>
</dbReference>
<sequence length="895" mass="96894">MSPNAEKLERVVVTGTNIKRLAVGSETASPVQTINRDDIRRSGATTVRQILDTLTAATPGELRDDGNNGSFAAGATGVSMRGLGKGATLVLLNGRRAAYYALADGAKEQFLNIDSIPADAVERIETLKDGASAIYGSDAMAGVINIITRSTFEGVTVSASNVWNDGPSAGGSSTVAVVGGLGNLNKDRYNVFANLEAFERRGYTLADVIHDAPEYQTKIFNPNFGAPSLFSYPGNLQVGSRREPVKGCTTLNSAGLCVNDLNGLNQWSDPAKRLNFYSSARFQATDDLQLFGEVHYSKTETDYRSLPFAIAAGSPSRWYDGYNKKAQEVAQPLLAIGNPANPYPQKVGINYRFTDNVNGRESTASADQYRVLVGAQGVFAGYDYQVALGRNASSADKLDHVRPSRDMIAAVESGEYKIGQVNSPELLARIFPEAGILGDTYQNFADGKISGDLFKLPGGMAQFAAGGEFRTENVNIRSTDNIMRADIIGRGAQLTVGDRKLAGAFFEVNAPVVKNLELNGALRFDKASGFDGHWSPKLGVRWEVMPKLLLRGTVAGGFRAPNIPETLGQVGVTGFFNSMVDPKRCDTATKIRDILKTGNAADQSDATSAYNSGCLASLPTMISSNPKLKPETSSSFTLGMVFEVNRNLGVALDYFNIERKNEISYRDPDFVLEREGKPGYEGAISRGSVTEQDKRFADRANALRPGANVAWDAGSITALLLQYENFGKTQTSGIDFDINGRTSAGSFGNLAVGLTATYALIYRTWDVDANIWRPNTIGLRDQPRLRLRLATGWSKDDWSAGLNFIYTSATKLNDTEADFGTWGEAACQKRLNPGDLPCFIQSDLRTDLNLGYTGIKNLRLSLNVNNLMGEKAQVNLRSGYSVRPRVWRLGASYTF</sequence>
<accession>A0ABW7FWW9</accession>
<dbReference type="Pfam" id="PF07715">
    <property type="entry name" value="Plug"/>
    <property type="match status" value="1"/>
</dbReference>
<comment type="similarity">
    <text evidence="2 10 11">Belongs to the TonB-dependent receptor family.</text>
</comment>
<keyword evidence="6 11" id="KW-0798">TonB box</keyword>
<gene>
    <name evidence="14" type="ORF">ACG0Z6_11160</name>
</gene>
<reference evidence="14 15" key="1">
    <citation type="submission" date="2024-08" db="EMBL/GenBank/DDBJ databases">
        <authorList>
            <person name="Lu H."/>
        </authorList>
    </citation>
    <scope>NUCLEOTIDE SEQUENCE [LARGE SCALE GENOMIC DNA]</scope>
    <source>
        <strain evidence="14 15">BYS180W</strain>
    </source>
</reference>
<feature type="domain" description="TonB-dependent receptor-like beta-barrel" evidence="12">
    <location>
        <begin position="344"/>
        <end position="867"/>
    </location>
</feature>
<evidence type="ECO:0000256" key="11">
    <source>
        <dbReference type="RuleBase" id="RU003357"/>
    </source>
</evidence>
<evidence type="ECO:0000256" key="7">
    <source>
        <dbReference type="ARBA" id="ARBA00023136"/>
    </source>
</evidence>
<evidence type="ECO:0000256" key="1">
    <source>
        <dbReference type="ARBA" id="ARBA00004571"/>
    </source>
</evidence>
<comment type="caution">
    <text evidence="14">The sequence shown here is derived from an EMBL/GenBank/DDBJ whole genome shotgun (WGS) entry which is preliminary data.</text>
</comment>
<name>A0ABW7FWW9_9BURK</name>
<evidence type="ECO:0000256" key="4">
    <source>
        <dbReference type="ARBA" id="ARBA00022452"/>
    </source>
</evidence>
<dbReference type="EMBL" id="JBIGHZ010000004">
    <property type="protein sequence ID" value="MFG6448793.1"/>
    <property type="molecule type" value="Genomic_DNA"/>
</dbReference>
<keyword evidence="15" id="KW-1185">Reference proteome</keyword>
<evidence type="ECO:0000256" key="3">
    <source>
        <dbReference type="ARBA" id="ARBA00022448"/>
    </source>
</evidence>
<evidence type="ECO:0000256" key="9">
    <source>
        <dbReference type="ARBA" id="ARBA00023237"/>
    </source>
</evidence>
<keyword evidence="9 10" id="KW-0998">Cell outer membrane</keyword>
<evidence type="ECO:0000256" key="10">
    <source>
        <dbReference type="PROSITE-ProRule" id="PRU01360"/>
    </source>
</evidence>
<dbReference type="InterPro" id="IPR036942">
    <property type="entry name" value="Beta-barrel_TonB_sf"/>
</dbReference>
<comment type="subcellular location">
    <subcellularLocation>
        <location evidence="1 10">Cell outer membrane</location>
        <topology evidence="1 10">Multi-pass membrane protein</topology>
    </subcellularLocation>
</comment>
<dbReference type="PANTHER" id="PTHR47234">
    <property type="match status" value="1"/>
</dbReference>
<evidence type="ECO:0000313" key="15">
    <source>
        <dbReference type="Proteomes" id="UP001606099"/>
    </source>
</evidence>
<feature type="domain" description="TonB-dependent receptor plug" evidence="13">
    <location>
        <begin position="26"/>
        <end position="143"/>
    </location>
</feature>
<evidence type="ECO:0000313" key="14">
    <source>
        <dbReference type="EMBL" id="MFG6448793.1"/>
    </source>
</evidence>
<dbReference type="SUPFAM" id="SSF56935">
    <property type="entry name" value="Porins"/>
    <property type="match status" value="1"/>
</dbReference>
<evidence type="ECO:0000256" key="6">
    <source>
        <dbReference type="ARBA" id="ARBA00023077"/>
    </source>
</evidence>